<dbReference type="EMBL" id="JBCITM010000026">
    <property type="protein sequence ID" value="MEN1762012.1"/>
    <property type="molecule type" value="Genomic_DNA"/>
</dbReference>
<evidence type="ECO:0000313" key="8">
    <source>
        <dbReference type="EMBL" id="MEN1762012.1"/>
    </source>
</evidence>
<feature type="transmembrane region" description="Helical" evidence="6">
    <location>
        <begin position="213"/>
        <end position="229"/>
    </location>
</feature>
<feature type="transmembrane region" description="Helical" evidence="6">
    <location>
        <begin position="21"/>
        <end position="46"/>
    </location>
</feature>
<feature type="transmembrane region" description="Helical" evidence="6">
    <location>
        <begin position="553"/>
        <end position="573"/>
    </location>
</feature>
<reference evidence="8 9" key="1">
    <citation type="submission" date="2024-04" db="EMBL/GenBank/DDBJ databases">
        <title>Genome sequencing and metabolic network reconstruction of aminoacids and betaine degradation by Anoxynatronum sibiricum.</title>
        <authorList>
            <person name="Detkova E.N."/>
            <person name="Boltjanskaja Y.V."/>
            <person name="Mardanov A.V."/>
            <person name="Kevbrin V."/>
        </authorList>
    </citation>
    <scope>NUCLEOTIDE SEQUENCE [LARGE SCALE GENOMIC DNA]</scope>
    <source>
        <strain evidence="8 9">Z-7981</strain>
    </source>
</reference>
<feature type="transmembrane region" description="Helical" evidence="6">
    <location>
        <begin position="114"/>
        <end position="131"/>
    </location>
</feature>
<comment type="caution">
    <text evidence="8">The sequence shown here is derived from an EMBL/GenBank/DDBJ whole genome shotgun (WGS) entry which is preliminary data.</text>
</comment>
<feature type="transmembrane region" description="Helical" evidence="6">
    <location>
        <begin position="639"/>
        <end position="660"/>
    </location>
</feature>
<dbReference type="PANTHER" id="PTHR37422:SF13">
    <property type="entry name" value="LIPOPOLYSACCHARIDE BIOSYNTHESIS PROTEIN PA4999-RELATED"/>
    <property type="match status" value="1"/>
</dbReference>
<feature type="domain" description="O-antigen ligase-related" evidence="7">
    <location>
        <begin position="490"/>
        <end position="561"/>
    </location>
</feature>
<evidence type="ECO:0000313" key="9">
    <source>
        <dbReference type="Proteomes" id="UP001407405"/>
    </source>
</evidence>
<accession>A0ABU9VXW7</accession>
<comment type="subcellular location">
    <subcellularLocation>
        <location evidence="1">Membrane</location>
        <topology evidence="1">Multi-pass membrane protein</topology>
    </subcellularLocation>
</comment>
<evidence type="ECO:0000259" key="7">
    <source>
        <dbReference type="Pfam" id="PF04932"/>
    </source>
</evidence>
<dbReference type="Gene3D" id="1.25.40.10">
    <property type="entry name" value="Tetratricopeptide repeat domain"/>
    <property type="match status" value="1"/>
</dbReference>
<feature type="transmembrane region" description="Helical" evidence="6">
    <location>
        <begin position="187"/>
        <end position="204"/>
    </location>
</feature>
<keyword evidence="3 6" id="KW-1133">Transmembrane helix</keyword>
<evidence type="ECO:0000256" key="6">
    <source>
        <dbReference type="SAM" id="Phobius"/>
    </source>
</evidence>
<evidence type="ECO:0000256" key="2">
    <source>
        <dbReference type="ARBA" id="ARBA00022692"/>
    </source>
</evidence>
<keyword evidence="4 6" id="KW-0472">Membrane</keyword>
<dbReference type="PANTHER" id="PTHR37422">
    <property type="entry name" value="TEICHURONIC ACID BIOSYNTHESIS PROTEIN TUAE"/>
    <property type="match status" value="1"/>
</dbReference>
<protein>
    <submittedName>
        <fullName evidence="8">O-antigen ligase family protein</fullName>
    </submittedName>
</protein>
<feature type="transmembrane region" description="Helical" evidence="6">
    <location>
        <begin position="90"/>
        <end position="108"/>
    </location>
</feature>
<keyword evidence="9" id="KW-1185">Reference proteome</keyword>
<evidence type="ECO:0000256" key="5">
    <source>
        <dbReference type="SAM" id="MobiDB-lite"/>
    </source>
</evidence>
<evidence type="ECO:0000256" key="3">
    <source>
        <dbReference type="ARBA" id="ARBA00022989"/>
    </source>
</evidence>
<dbReference type="InterPro" id="IPR051533">
    <property type="entry name" value="WaaL-like"/>
</dbReference>
<evidence type="ECO:0000256" key="1">
    <source>
        <dbReference type="ARBA" id="ARBA00004141"/>
    </source>
</evidence>
<name>A0ABU9VXW7_9CLOT</name>
<feature type="transmembrane region" description="Helical" evidence="6">
    <location>
        <begin position="288"/>
        <end position="308"/>
    </location>
</feature>
<feature type="transmembrane region" description="Helical" evidence="6">
    <location>
        <begin position="258"/>
        <end position="276"/>
    </location>
</feature>
<feature type="transmembrane region" description="Helical" evidence="6">
    <location>
        <begin position="329"/>
        <end position="349"/>
    </location>
</feature>
<dbReference type="Pfam" id="PF04932">
    <property type="entry name" value="Wzy_C"/>
    <property type="match status" value="1"/>
</dbReference>
<organism evidence="8 9">
    <name type="scientific">Anoxynatronum sibiricum</name>
    <dbReference type="NCBI Taxonomy" id="210623"/>
    <lineage>
        <taxon>Bacteria</taxon>
        <taxon>Bacillati</taxon>
        <taxon>Bacillota</taxon>
        <taxon>Clostridia</taxon>
        <taxon>Eubacteriales</taxon>
        <taxon>Clostridiaceae</taxon>
        <taxon>Anoxynatronum</taxon>
    </lineage>
</organism>
<dbReference type="SUPFAM" id="SSF48452">
    <property type="entry name" value="TPR-like"/>
    <property type="match status" value="1"/>
</dbReference>
<dbReference type="InterPro" id="IPR007016">
    <property type="entry name" value="O-antigen_ligase-rel_domated"/>
</dbReference>
<feature type="transmembrane region" description="Helical" evidence="6">
    <location>
        <begin position="143"/>
        <end position="167"/>
    </location>
</feature>
<dbReference type="Proteomes" id="UP001407405">
    <property type="component" value="Unassembled WGS sequence"/>
</dbReference>
<feature type="transmembrane region" description="Helical" evidence="6">
    <location>
        <begin position="58"/>
        <end position="78"/>
    </location>
</feature>
<feature type="region of interest" description="Disordered" evidence="5">
    <location>
        <begin position="1"/>
        <end position="20"/>
    </location>
</feature>
<gene>
    <name evidence="8" type="ORF">AAIG11_16100</name>
</gene>
<feature type="transmembrane region" description="Helical" evidence="6">
    <location>
        <begin position="580"/>
        <end position="597"/>
    </location>
</feature>
<keyword evidence="8" id="KW-0436">Ligase</keyword>
<dbReference type="InterPro" id="IPR011990">
    <property type="entry name" value="TPR-like_helical_dom_sf"/>
</dbReference>
<keyword evidence="2 6" id="KW-0812">Transmembrane</keyword>
<feature type="transmembrane region" description="Helical" evidence="6">
    <location>
        <begin position="235"/>
        <end position="251"/>
    </location>
</feature>
<proteinExistence type="predicted"/>
<sequence length="1025" mass="115078">MKTNQKGSTDKKTQRQSTNTAASPAAVLPLQTFFIMLAGLLLILSTLPRGSFFPKDKLQFAMLFLLLSVIVFILISLFRQRVLWDSIHGWSPLLLMAAYWVPVITFQWVVLWEALTMILYYIVAIAVFLLARNLNREGACTRILLNLILLAGIVVAMTSLLGAAGIWEYPNLIMGNRLAGTFQYPNTLAAWMMTLYFIAAGLMLESTQQWKKVAYGSVGFFMLFVFVFTYSRAAWLLFPIVALGYLVLIPGKNRLLMLLTYVISGFPLLVSLLPFYRATTGEDAGGLRVFVIILVAVAAFAVLLLALLRLFSRLESLLQSQQYPHLKKGLFGVLGAILLAAALFLMVALQATEPLVFDNLDREEPRNQTITRTLADRQPLTEYELRLQLETRGGNEEQWPWLVQVVSENATGERTRILQHLGEVEASGEVIIPFETLEDTMALRFVFRNHFEETAVTFKSATLVHLEASVTDTIPLQYRFLPEALVQRFESIDRETSSADTRLAYYRDSMTILRTHPLGAGGGAWDALYREYQSQPYYSRQVHNFFLQTAVEAGIIGLMLLAGMVGLILWGLYRVFRQELLLQTSLHVAALSLLGHSFLDFNFSYLSTFFLFWILLALLQPPKGFLTMKAKSDSGKLPWFFCASLPGWAVALVLVPPMILAMTSWGAARSHETANLYGQMGETQLAYDTLEQAASLDRLRPDYRMDLLRNLLQFYSTTGDPAILTVADQHWQQGVRYAPRHRELLMAGANLKIYQKNHDEARTLLLQRINEAPLDRVGYEDVSDAYLGLIKYMAGNQTDANSLPEQTLAATAKEGLQLFQLHQQANQRAEVPLAITGAFKSNLMHLRAWQEFAAGSLPFALNPSENPVFVSFLDLEHATGAERAWRAWGREDAQLVTTLTPEGLITTNTGTDLGLAYTPNIQLQPDTTYQVWVDFAEISLHNPLSVYVIAADSEDHRVQHHHILTPEETESLSVAFTFTTSDDIDPAKDQYIRFDHPGIHPEGDPDADPGSFTIRGLVAQQINHE</sequence>
<evidence type="ECO:0000256" key="4">
    <source>
        <dbReference type="ARBA" id="ARBA00023136"/>
    </source>
</evidence>
<dbReference type="GO" id="GO:0016874">
    <property type="term" value="F:ligase activity"/>
    <property type="evidence" value="ECO:0007669"/>
    <property type="project" value="UniProtKB-KW"/>
</dbReference>